<keyword evidence="2" id="KW-1185">Reference proteome</keyword>
<gene>
    <name evidence="1" type="ORF">LZ11_00041</name>
</gene>
<accession>A0A5S5AYU3</accession>
<dbReference type="EMBL" id="VNHO01000001">
    <property type="protein sequence ID" value="TYP59881.1"/>
    <property type="molecule type" value="Genomic_DNA"/>
</dbReference>
<organism evidence="1 2">
    <name type="scientific">Thermosediminibacter litoriperuensis</name>
    <dbReference type="NCBI Taxonomy" id="291989"/>
    <lineage>
        <taxon>Bacteria</taxon>
        <taxon>Bacillati</taxon>
        <taxon>Bacillota</taxon>
        <taxon>Clostridia</taxon>
        <taxon>Thermosediminibacterales</taxon>
        <taxon>Thermosediminibacteraceae</taxon>
        <taxon>Thermosediminibacter</taxon>
    </lineage>
</organism>
<sequence length="77" mass="8783">MSGALERVMDAVDIETFLVCDDEEEGKRLSLQLMNELGFKDASIVFIQHQGPGARVRIRGYIYKPGDSYAWLFKKDN</sequence>
<reference evidence="1 2" key="1">
    <citation type="submission" date="2019-07" db="EMBL/GenBank/DDBJ databases">
        <title>Genomic Encyclopedia of Type Strains, Phase I: the one thousand microbial genomes (KMG-I) project.</title>
        <authorList>
            <person name="Kyrpides N."/>
        </authorList>
    </citation>
    <scope>NUCLEOTIDE SEQUENCE [LARGE SCALE GENOMIC DNA]</scope>
    <source>
        <strain evidence="1 2">DSM 16647</strain>
    </source>
</reference>
<dbReference type="RefSeq" id="WP_148865488.1">
    <property type="nucleotide sequence ID" value="NZ_VNHO01000001.1"/>
</dbReference>
<proteinExistence type="predicted"/>
<protein>
    <submittedName>
        <fullName evidence="1">Uncharacterized protein</fullName>
    </submittedName>
</protein>
<dbReference type="OrthoDB" id="1684747at2"/>
<comment type="caution">
    <text evidence="1">The sequence shown here is derived from an EMBL/GenBank/DDBJ whole genome shotgun (WGS) entry which is preliminary data.</text>
</comment>
<evidence type="ECO:0000313" key="2">
    <source>
        <dbReference type="Proteomes" id="UP000322294"/>
    </source>
</evidence>
<dbReference type="AlphaFoldDB" id="A0A5S5AYU3"/>
<dbReference type="Proteomes" id="UP000322294">
    <property type="component" value="Unassembled WGS sequence"/>
</dbReference>
<name>A0A5S5AYU3_9FIRM</name>
<evidence type="ECO:0000313" key="1">
    <source>
        <dbReference type="EMBL" id="TYP59881.1"/>
    </source>
</evidence>